<comment type="subcellular location">
    <subcellularLocation>
        <location evidence="1">Cell membrane</location>
        <topology evidence="1">Multi-pass membrane protein</topology>
    </subcellularLocation>
</comment>
<keyword evidence="5 7" id="KW-1133">Transmembrane helix</keyword>
<dbReference type="Gene3D" id="1.20.1250.20">
    <property type="entry name" value="MFS general substrate transporter like domains"/>
    <property type="match status" value="2"/>
</dbReference>
<dbReference type="RefSeq" id="WP_095117183.1">
    <property type="nucleotide sequence ID" value="NZ_BMCB01000009.1"/>
</dbReference>
<evidence type="ECO:0000256" key="4">
    <source>
        <dbReference type="ARBA" id="ARBA00022692"/>
    </source>
</evidence>
<evidence type="ECO:0000313" key="8">
    <source>
        <dbReference type="EMBL" id="SNW02906.1"/>
    </source>
</evidence>
<dbReference type="InterPro" id="IPR051788">
    <property type="entry name" value="MFS_Transporter"/>
</dbReference>
<dbReference type="PANTHER" id="PTHR23514">
    <property type="entry name" value="BYPASS OF STOP CODON PROTEIN 6"/>
    <property type="match status" value="1"/>
</dbReference>
<evidence type="ECO:0000313" key="9">
    <source>
        <dbReference type="Proteomes" id="UP000243706"/>
    </source>
</evidence>
<evidence type="ECO:0000256" key="7">
    <source>
        <dbReference type="SAM" id="Phobius"/>
    </source>
</evidence>
<evidence type="ECO:0000256" key="1">
    <source>
        <dbReference type="ARBA" id="ARBA00004651"/>
    </source>
</evidence>
<feature type="transmembrane region" description="Helical" evidence="7">
    <location>
        <begin position="7"/>
        <end position="29"/>
    </location>
</feature>
<feature type="transmembrane region" description="Helical" evidence="7">
    <location>
        <begin position="157"/>
        <end position="176"/>
    </location>
</feature>
<dbReference type="SUPFAM" id="SSF103473">
    <property type="entry name" value="MFS general substrate transporter"/>
    <property type="match status" value="1"/>
</dbReference>
<dbReference type="GO" id="GO:0022857">
    <property type="term" value="F:transmembrane transporter activity"/>
    <property type="evidence" value="ECO:0007669"/>
    <property type="project" value="InterPro"/>
</dbReference>
<feature type="transmembrane region" description="Helical" evidence="7">
    <location>
        <begin position="41"/>
        <end position="58"/>
    </location>
</feature>
<dbReference type="EMBL" id="LT906464">
    <property type="protein sequence ID" value="SNW02906.1"/>
    <property type="molecule type" value="Genomic_DNA"/>
</dbReference>
<feature type="transmembrane region" description="Helical" evidence="7">
    <location>
        <begin position="264"/>
        <end position="281"/>
    </location>
</feature>
<keyword evidence="4 7" id="KW-0812">Transmembrane</keyword>
<dbReference type="InterPro" id="IPR036259">
    <property type="entry name" value="MFS_trans_sf"/>
</dbReference>
<dbReference type="InterPro" id="IPR011701">
    <property type="entry name" value="MFS"/>
</dbReference>
<name>A0A240C6U4_9STAP</name>
<feature type="transmembrane region" description="Helical" evidence="7">
    <location>
        <begin position="319"/>
        <end position="343"/>
    </location>
</feature>
<feature type="transmembrane region" description="Helical" evidence="7">
    <location>
        <begin position="196"/>
        <end position="212"/>
    </location>
</feature>
<feature type="transmembrane region" description="Helical" evidence="7">
    <location>
        <begin position="232"/>
        <end position="252"/>
    </location>
</feature>
<dbReference type="PANTHER" id="PTHR23514:SF3">
    <property type="entry name" value="BYPASS OF STOP CODON PROTEIN 6"/>
    <property type="match status" value="1"/>
</dbReference>
<comment type="similarity">
    <text evidence="2">Belongs to the major facilitator superfamily.</text>
</comment>
<evidence type="ECO:0000256" key="6">
    <source>
        <dbReference type="ARBA" id="ARBA00023136"/>
    </source>
</evidence>
<dbReference type="GO" id="GO:0005886">
    <property type="term" value="C:plasma membrane"/>
    <property type="evidence" value="ECO:0007669"/>
    <property type="project" value="UniProtKB-SubCell"/>
</dbReference>
<gene>
    <name evidence="8" type="primary">glcP</name>
    <name evidence="8" type="ORF">SAMEA4412661_01318</name>
</gene>
<dbReference type="Proteomes" id="UP000243706">
    <property type="component" value="Chromosome 1"/>
</dbReference>
<sequence>MTKFHTLYFSLMYFLIGMIHTFVGSFNQFLKISLNMNQSSVSNLISIQFITFMFGVFYSTSLANKDIKKFFEIIHLSILVITTIFIIFEHYLIIYIVVAVLGFCAGFIESSIASYIFNINFDSAKIFGYIESFFAVGSFVLPMIVRMFEYHLDTKYAIIFIFIINVFLFLIVNSLVFKASSSDRIKIPKFSFNKKFMLVLIILTWCFFYISIETNFSNLLPYINLVSDKFNYMTVSIFWIGIIVGRFLYTLILPMIKFRLETLLLMYTVISFFLYIMFIYLNTQDEIRLIILFLLTIFLAPMFPLGASIINQHSSNKSVLTSIFIAVAGCGGAIGAVIIKAALYIHVPVYLSILFILMVCLLLNTVILKTKL</sequence>
<accession>A0A240C6U4</accession>
<dbReference type="Pfam" id="PF07690">
    <property type="entry name" value="MFS_1"/>
    <property type="match status" value="1"/>
</dbReference>
<organism evidence="8 9">
    <name type="scientific">Staphylococcus muscae</name>
    <dbReference type="NCBI Taxonomy" id="1294"/>
    <lineage>
        <taxon>Bacteria</taxon>
        <taxon>Bacillati</taxon>
        <taxon>Bacillota</taxon>
        <taxon>Bacilli</taxon>
        <taxon>Bacillales</taxon>
        <taxon>Staphylococcaceae</taxon>
        <taxon>Staphylococcus</taxon>
    </lineage>
</organism>
<feature type="transmembrane region" description="Helical" evidence="7">
    <location>
        <begin position="70"/>
        <end position="88"/>
    </location>
</feature>
<feature type="transmembrane region" description="Helical" evidence="7">
    <location>
        <begin position="94"/>
        <end position="117"/>
    </location>
</feature>
<evidence type="ECO:0000256" key="5">
    <source>
        <dbReference type="ARBA" id="ARBA00022989"/>
    </source>
</evidence>
<keyword evidence="3" id="KW-0813">Transport</keyword>
<feature type="transmembrane region" description="Helical" evidence="7">
    <location>
        <begin position="287"/>
        <end position="307"/>
    </location>
</feature>
<proteinExistence type="inferred from homology"/>
<dbReference type="AlphaFoldDB" id="A0A240C6U4"/>
<keyword evidence="6 7" id="KW-0472">Membrane</keyword>
<evidence type="ECO:0000256" key="3">
    <source>
        <dbReference type="ARBA" id="ARBA00022448"/>
    </source>
</evidence>
<reference evidence="8 9" key="1">
    <citation type="submission" date="2017-06" db="EMBL/GenBank/DDBJ databases">
        <authorList>
            <consortium name="Pathogen Informatics"/>
        </authorList>
    </citation>
    <scope>NUCLEOTIDE SEQUENCE [LARGE SCALE GENOMIC DNA]</scope>
    <source>
        <strain evidence="8 9">NCTC13833</strain>
    </source>
</reference>
<feature type="transmembrane region" description="Helical" evidence="7">
    <location>
        <begin position="349"/>
        <end position="368"/>
    </location>
</feature>
<protein>
    <submittedName>
        <fullName evidence="8">Glucose/mannose:H(+) symporter</fullName>
    </submittedName>
</protein>
<evidence type="ECO:0000256" key="2">
    <source>
        <dbReference type="ARBA" id="ARBA00008335"/>
    </source>
</evidence>
<feature type="transmembrane region" description="Helical" evidence="7">
    <location>
        <begin position="126"/>
        <end position="145"/>
    </location>
</feature>